<evidence type="ECO:0000256" key="7">
    <source>
        <dbReference type="ARBA" id="ARBA00023242"/>
    </source>
</evidence>
<feature type="compositionally biased region" description="Polar residues" evidence="9">
    <location>
        <begin position="342"/>
        <end position="367"/>
    </location>
</feature>
<feature type="region of interest" description="Disordered" evidence="9">
    <location>
        <begin position="81"/>
        <end position="207"/>
    </location>
</feature>
<comment type="similarity">
    <text evidence="2">Belongs to the ZC3H14 family.</text>
</comment>
<dbReference type="PANTHER" id="PTHR14738">
    <property type="entry name" value="ZINC FINGER CCCH DOMAIN-CONTAINING PROTEIN 14"/>
    <property type="match status" value="1"/>
</dbReference>
<dbReference type="GO" id="GO:0043488">
    <property type="term" value="P:regulation of mRNA stability"/>
    <property type="evidence" value="ECO:0007669"/>
    <property type="project" value="InterPro"/>
</dbReference>
<evidence type="ECO:0000256" key="1">
    <source>
        <dbReference type="ARBA" id="ARBA00004123"/>
    </source>
</evidence>
<evidence type="ECO:0000259" key="10">
    <source>
        <dbReference type="Pfam" id="PF21803"/>
    </source>
</evidence>
<dbReference type="Proteomes" id="UP000030671">
    <property type="component" value="Unassembled WGS sequence"/>
</dbReference>
<dbReference type="HOGENOM" id="CLU_031482_0_0_1"/>
<dbReference type="OrthoDB" id="438553at2759"/>
<evidence type="ECO:0000256" key="9">
    <source>
        <dbReference type="SAM" id="MobiDB-lite"/>
    </source>
</evidence>
<dbReference type="Gene3D" id="4.10.1000.40">
    <property type="match status" value="1"/>
</dbReference>
<feature type="domain" description="Nab2 type CCCH zinc finger 4" evidence="10">
    <location>
        <begin position="439"/>
        <end position="461"/>
    </location>
</feature>
<evidence type="ECO:0000313" key="11">
    <source>
        <dbReference type="EMBL" id="ETW74915.1"/>
    </source>
</evidence>
<dbReference type="PANTHER" id="PTHR14738:SF29">
    <property type="entry name" value="ZINC FINGER CCCH DOMAIN-CONTAINING PROTEIN 14"/>
    <property type="match status" value="1"/>
</dbReference>
<gene>
    <name evidence="11" type="ORF">HETIRDRAFT_431107</name>
</gene>
<keyword evidence="5" id="KW-0863">Zinc-finger</keyword>
<feature type="compositionally biased region" description="Gly residues" evidence="9">
    <location>
        <begin position="319"/>
        <end position="340"/>
    </location>
</feature>
<dbReference type="GeneID" id="20674507"/>
<dbReference type="AlphaFoldDB" id="W4JPA4"/>
<accession>W4JPA4</accession>
<keyword evidence="7" id="KW-0539">Nucleus</keyword>
<feature type="compositionally biased region" description="Low complexity" evidence="9">
    <location>
        <begin position="308"/>
        <end position="318"/>
    </location>
</feature>
<dbReference type="eggNOG" id="KOG3702">
    <property type="taxonomic scope" value="Eukaryota"/>
</dbReference>
<dbReference type="InterPro" id="IPR049017">
    <property type="entry name" value="Nab2_Znf4"/>
</dbReference>
<dbReference type="Gene3D" id="1.10.340.40">
    <property type="entry name" value="Nuclear abundant poly(A) RNA-bind protein 2, N-terminal domain"/>
    <property type="match status" value="1"/>
</dbReference>
<keyword evidence="8" id="KW-0175">Coiled coil</keyword>
<evidence type="ECO:0000256" key="2">
    <source>
        <dbReference type="ARBA" id="ARBA00008423"/>
    </source>
</evidence>
<evidence type="ECO:0000256" key="4">
    <source>
        <dbReference type="ARBA" id="ARBA00022737"/>
    </source>
</evidence>
<dbReference type="GO" id="GO:0008270">
    <property type="term" value="F:zinc ion binding"/>
    <property type="evidence" value="ECO:0007669"/>
    <property type="project" value="UniProtKB-KW"/>
</dbReference>
<evidence type="ECO:0000256" key="5">
    <source>
        <dbReference type="ARBA" id="ARBA00022771"/>
    </source>
</evidence>
<dbReference type="EMBL" id="KI925467">
    <property type="protein sequence ID" value="ETW74915.1"/>
    <property type="molecule type" value="Genomic_DNA"/>
</dbReference>
<keyword evidence="6" id="KW-0862">Zinc</keyword>
<feature type="compositionally biased region" description="Polar residues" evidence="9">
    <location>
        <begin position="134"/>
        <end position="149"/>
    </location>
</feature>
<keyword evidence="3" id="KW-0479">Metal-binding</keyword>
<feature type="compositionally biased region" description="Basic and acidic residues" evidence="9">
    <location>
        <begin position="81"/>
        <end position="93"/>
    </location>
</feature>
<dbReference type="GO" id="GO:0005634">
    <property type="term" value="C:nucleus"/>
    <property type="evidence" value="ECO:0007669"/>
    <property type="project" value="UniProtKB-SubCell"/>
</dbReference>
<dbReference type="GO" id="GO:0005737">
    <property type="term" value="C:cytoplasm"/>
    <property type="evidence" value="ECO:0007669"/>
    <property type="project" value="TreeGrafter"/>
</dbReference>
<sequence length="622" mass="65442">MVFGLTIGTERATALQNSIQDELMKRGYSPDADPVMAEYITIMIINNKTAAQISIELEDLIGADFERSFTDWLFSEAAKGAPKEATSDLEPSHEPVPSLPSETPTREAVPHIPAEPLRRNPPSGPRNGAPLYQQAISQAIPSHSPTAQKRSASARSPSPGPNKIRRTDVPVGPRAMLRDGQLGHGHGGPRSLLERVGGPAGGRANRDDIQQRIDSITNASADPNMQAALAAGYLPQNGMDMNAMAAQMGMGGSANPMMLQEMMMNQMALMAQMATSLGMLNPAQGQFGGGFPMQGGMPDMGMFNGMQGFQGPGQPQQMVGGGGERNRGSGRGGRGFGRGRGQPSSSHTGRSEAITNNEKASTVSQHVVNAEPPRPIPPNTIEAPAVATPVPTTPQPPRPAFAIPDRPQSPTLCKYALKCTNAHCRWSHPSPVATAESGMVLSNEACEQGKNCKDKDCIKAHVSPAAVNPQAVVEQAKPPLAVPTSGAVACRYGAACTRQGCTFQHPVNKSTHIATSCRFGSGCTRASCPFQHPEGRVLPTAFHRGLSTTAPIVNVSTPQTGTMGGASHHRSVTFNKPGSKEALEQKVKEIEEKKTQAEAAVKQAEAAAGGKKDDSKPVAIAA</sequence>
<dbReference type="Pfam" id="PF14608">
    <property type="entry name" value="zf-CCCH_2"/>
    <property type="match status" value="3"/>
</dbReference>
<dbReference type="RefSeq" id="XP_009553378.1">
    <property type="nucleotide sequence ID" value="XM_009555083.1"/>
</dbReference>
<keyword evidence="4" id="KW-0677">Repeat</keyword>
<keyword evidence="12" id="KW-1185">Reference proteome</keyword>
<comment type="subcellular location">
    <subcellularLocation>
        <location evidence="1">Nucleus</location>
    </subcellularLocation>
</comment>
<evidence type="ECO:0000256" key="3">
    <source>
        <dbReference type="ARBA" id="ARBA00022723"/>
    </source>
</evidence>
<feature type="region of interest" description="Disordered" evidence="9">
    <location>
        <begin position="308"/>
        <end position="378"/>
    </location>
</feature>
<proteinExistence type="inferred from homology"/>
<dbReference type="Pfam" id="PF21803">
    <property type="entry name" value="Nab2-zf4"/>
    <property type="match status" value="1"/>
</dbReference>
<dbReference type="InParanoid" id="W4JPA4"/>
<reference evidence="11 12" key="1">
    <citation type="journal article" date="2012" name="New Phytol.">
        <title>Insight into trade-off between wood decay and parasitism from the genome of a fungal forest pathogen.</title>
        <authorList>
            <person name="Olson A."/>
            <person name="Aerts A."/>
            <person name="Asiegbu F."/>
            <person name="Belbahri L."/>
            <person name="Bouzid O."/>
            <person name="Broberg A."/>
            <person name="Canback B."/>
            <person name="Coutinho P.M."/>
            <person name="Cullen D."/>
            <person name="Dalman K."/>
            <person name="Deflorio G."/>
            <person name="van Diepen L.T."/>
            <person name="Dunand C."/>
            <person name="Duplessis S."/>
            <person name="Durling M."/>
            <person name="Gonthier P."/>
            <person name="Grimwood J."/>
            <person name="Fossdal C.G."/>
            <person name="Hansson D."/>
            <person name="Henrissat B."/>
            <person name="Hietala A."/>
            <person name="Himmelstrand K."/>
            <person name="Hoffmeister D."/>
            <person name="Hogberg N."/>
            <person name="James T.Y."/>
            <person name="Karlsson M."/>
            <person name="Kohler A."/>
            <person name="Kues U."/>
            <person name="Lee Y.H."/>
            <person name="Lin Y.C."/>
            <person name="Lind M."/>
            <person name="Lindquist E."/>
            <person name="Lombard V."/>
            <person name="Lucas S."/>
            <person name="Lunden K."/>
            <person name="Morin E."/>
            <person name="Murat C."/>
            <person name="Park J."/>
            <person name="Raffaello T."/>
            <person name="Rouze P."/>
            <person name="Salamov A."/>
            <person name="Schmutz J."/>
            <person name="Solheim H."/>
            <person name="Stahlberg J."/>
            <person name="Velez H."/>
            <person name="de Vries R.P."/>
            <person name="Wiebenga A."/>
            <person name="Woodward S."/>
            <person name="Yakovlev I."/>
            <person name="Garbelotto M."/>
            <person name="Martin F."/>
            <person name="Grigoriev I.V."/>
            <person name="Stenlid J."/>
        </authorList>
    </citation>
    <scope>NUCLEOTIDE SEQUENCE [LARGE SCALE GENOMIC DNA]</scope>
    <source>
        <strain evidence="11 12">TC 32-1</strain>
    </source>
</reference>
<dbReference type="KEGG" id="hir:HETIRDRAFT_431107"/>
<organism evidence="11 12">
    <name type="scientific">Heterobasidion irregulare (strain TC 32-1)</name>
    <dbReference type="NCBI Taxonomy" id="747525"/>
    <lineage>
        <taxon>Eukaryota</taxon>
        <taxon>Fungi</taxon>
        <taxon>Dikarya</taxon>
        <taxon>Basidiomycota</taxon>
        <taxon>Agaricomycotina</taxon>
        <taxon>Agaricomycetes</taxon>
        <taxon>Russulales</taxon>
        <taxon>Bondarzewiaceae</taxon>
        <taxon>Heterobasidion</taxon>
        <taxon>Heterobasidion annosum species complex</taxon>
    </lineage>
</organism>
<dbReference type="InterPro" id="IPR040366">
    <property type="entry name" value="Nab2/ZC3H14"/>
</dbReference>
<evidence type="ECO:0000313" key="12">
    <source>
        <dbReference type="Proteomes" id="UP000030671"/>
    </source>
</evidence>
<dbReference type="GO" id="GO:0008143">
    <property type="term" value="F:poly(A) binding"/>
    <property type="evidence" value="ECO:0007669"/>
    <property type="project" value="InterPro"/>
</dbReference>
<dbReference type="InterPro" id="IPR043094">
    <property type="entry name" value="Nab2/ZC3H14_N_sf"/>
</dbReference>
<dbReference type="STRING" id="747525.W4JPA4"/>
<feature type="coiled-coil region" evidence="8">
    <location>
        <begin position="580"/>
        <end position="607"/>
    </location>
</feature>
<protein>
    <recommendedName>
        <fullName evidence="10">Nab2 type CCCH zinc finger 4 domain-containing protein</fullName>
    </recommendedName>
</protein>
<evidence type="ECO:0000256" key="6">
    <source>
        <dbReference type="ARBA" id="ARBA00022833"/>
    </source>
</evidence>
<name>W4JPA4_HETIT</name>
<evidence type="ECO:0000256" key="8">
    <source>
        <dbReference type="SAM" id="Coils"/>
    </source>
</evidence>